<evidence type="ECO:0000313" key="2">
    <source>
        <dbReference type="Proteomes" id="UP001629392"/>
    </source>
</evidence>
<gene>
    <name evidence="1" type="ORF">PQQ73_08450</name>
</gene>
<comment type="caution">
    <text evidence="1">The sequence shown here is derived from an EMBL/GenBank/DDBJ whole genome shotgun (WGS) entry which is preliminary data.</text>
</comment>
<proteinExistence type="predicted"/>
<accession>A0ABW9E9U4</accession>
<evidence type="ECO:0000313" key="1">
    <source>
        <dbReference type="EMBL" id="MFM0716354.1"/>
    </source>
</evidence>
<protein>
    <recommendedName>
        <fullName evidence="3">Uracil-DNA glycosylase-like domain-containing protein</fullName>
    </recommendedName>
</protein>
<organism evidence="1 2">
    <name type="scientific">Paraburkholderia strydomiana</name>
    <dbReference type="NCBI Taxonomy" id="1245417"/>
    <lineage>
        <taxon>Bacteria</taxon>
        <taxon>Pseudomonadati</taxon>
        <taxon>Pseudomonadota</taxon>
        <taxon>Betaproteobacteria</taxon>
        <taxon>Burkholderiales</taxon>
        <taxon>Burkholderiaceae</taxon>
        <taxon>Paraburkholderia</taxon>
    </lineage>
</organism>
<dbReference type="RefSeq" id="WP_408152705.1">
    <property type="nucleotide sequence ID" value="NZ_JAQQCL010000005.1"/>
</dbReference>
<sequence length="254" mass="28046">MSNVIFIPWIGSKYEAEGFRGLRVLVVAESHYGSKRSERPTATPELVKALGQRLKHPDSTARLRKHPHFARIVIAVSGAASASVFTTQERADFWERVCYYNFLQEFVPAARVAPPAESWSAGEAAFLDVLANLRPDVVIAFSKRLGRILIPLCDEVPLARVHHPSTGFAYARWNSVIAEALDEAHARRRSLGVGICALTQSPVYRAWCAVSANASPAHGPHLPPEQLADVHSRWAREMVAAREGATYSVETTRL</sequence>
<evidence type="ECO:0008006" key="3">
    <source>
        <dbReference type="Google" id="ProtNLM"/>
    </source>
</evidence>
<reference evidence="1 2" key="1">
    <citation type="journal article" date="2024" name="Chem. Sci.">
        <title>Discovery of megapolipeptins by genome mining of a Burkholderiales bacteria collection.</title>
        <authorList>
            <person name="Paulo B.S."/>
            <person name="Recchia M.J.J."/>
            <person name="Lee S."/>
            <person name="Fergusson C.H."/>
            <person name="Romanowski S.B."/>
            <person name="Hernandez A."/>
            <person name="Krull N."/>
            <person name="Liu D.Y."/>
            <person name="Cavanagh H."/>
            <person name="Bos A."/>
            <person name="Gray C.A."/>
            <person name="Murphy B.T."/>
            <person name="Linington R.G."/>
            <person name="Eustaquio A.S."/>
        </authorList>
    </citation>
    <scope>NUCLEOTIDE SEQUENCE [LARGE SCALE GENOMIC DNA]</scope>
    <source>
        <strain evidence="1 2">RL17-350-BIC-E</strain>
    </source>
</reference>
<keyword evidence="2" id="KW-1185">Reference proteome</keyword>
<dbReference type="Proteomes" id="UP001629392">
    <property type="component" value="Unassembled WGS sequence"/>
</dbReference>
<dbReference type="EMBL" id="JAQQCL010000005">
    <property type="protein sequence ID" value="MFM0716354.1"/>
    <property type="molecule type" value="Genomic_DNA"/>
</dbReference>
<name>A0ABW9E9U4_9BURK</name>